<evidence type="ECO:0000256" key="5">
    <source>
        <dbReference type="PIRSR" id="PIRSR605493-1"/>
    </source>
</evidence>
<organism evidence="6 7">
    <name type="scientific">Candidatus Bilophila faecipullorum</name>
    <dbReference type="NCBI Taxonomy" id="2838482"/>
    <lineage>
        <taxon>Bacteria</taxon>
        <taxon>Pseudomonadati</taxon>
        <taxon>Thermodesulfobacteriota</taxon>
        <taxon>Desulfovibrionia</taxon>
        <taxon>Desulfovibrionales</taxon>
        <taxon>Desulfovibrionaceae</taxon>
        <taxon>Bilophila</taxon>
    </lineage>
</organism>
<keyword evidence="5" id="KW-0479">Metal-binding</keyword>
<evidence type="ECO:0000313" key="6">
    <source>
        <dbReference type="EMBL" id="HIW78187.1"/>
    </source>
</evidence>
<dbReference type="AlphaFoldDB" id="A0A9D1R153"/>
<dbReference type="GO" id="GO:0046872">
    <property type="term" value="F:metal ion binding"/>
    <property type="evidence" value="ECO:0007669"/>
    <property type="project" value="UniProtKB-KW"/>
</dbReference>
<evidence type="ECO:0000256" key="2">
    <source>
        <dbReference type="ARBA" id="ARBA00016549"/>
    </source>
</evidence>
<dbReference type="NCBIfam" id="NF004850">
    <property type="entry name" value="PRK06201.1"/>
    <property type="match status" value="1"/>
</dbReference>
<comment type="cofactor">
    <cofactor evidence="5">
        <name>Mg(2+)</name>
        <dbReference type="ChEBI" id="CHEBI:18420"/>
    </cofactor>
</comment>
<reference evidence="6" key="2">
    <citation type="submission" date="2021-04" db="EMBL/GenBank/DDBJ databases">
        <authorList>
            <person name="Gilroy R."/>
        </authorList>
    </citation>
    <scope>NUCLEOTIDE SEQUENCE</scope>
    <source>
        <strain evidence="6">ChiSxjej5B17-1746</strain>
    </source>
</reference>
<dbReference type="Pfam" id="PF03737">
    <property type="entry name" value="RraA-like"/>
    <property type="match status" value="1"/>
</dbReference>
<dbReference type="Gene3D" id="3.50.30.40">
    <property type="entry name" value="Ribonuclease E inhibitor RraA/RraA-like"/>
    <property type="match status" value="1"/>
</dbReference>
<comment type="caution">
    <text evidence="6">The sequence shown here is derived from an EMBL/GenBank/DDBJ whole genome shotgun (WGS) entry which is preliminary data.</text>
</comment>
<evidence type="ECO:0000256" key="3">
    <source>
        <dbReference type="ARBA" id="ARBA00029596"/>
    </source>
</evidence>
<comment type="cofactor">
    <cofactor evidence="1">
        <name>a divalent metal cation</name>
        <dbReference type="ChEBI" id="CHEBI:60240"/>
    </cofactor>
</comment>
<dbReference type="PANTHER" id="PTHR33254:SF4">
    <property type="entry name" value="4-HYDROXY-4-METHYL-2-OXOGLUTARATE ALDOLASE 3-RELATED"/>
    <property type="match status" value="1"/>
</dbReference>
<dbReference type="InterPro" id="IPR005493">
    <property type="entry name" value="RraA/RraA-like"/>
</dbReference>
<evidence type="ECO:0000313" key="7">
    <source>
        <dbReference type="Proteomes" id="UP000824264"/>
    </source>
</evidence>
<evidence type="ECO:0000256" key="1">
    <source>
        <dbReference type="ARBA" id="ARBA00001968"/>
    </source>
</evidence>
<dbReference type="PANTHER" id="PTHR33254">
    <property type="entry name" value="4-HYDROXY-4-METHYL-2-OXOGLUTARATE ALDOLASE 3-RELATED"/>
    <property type="match status" value="1"/>
</dbReference>
<protein>
    <recommendedName>
        <fullName evidence="2">Putative 4-hydroxy-4-methyl-2-oxoglutarate aldolase</fullName>
    </recommendedName>
    <alternativeName>
        <fullName evidence="3">Regulator of ribonuclease activity homolog</fullName>
    </alternativeName>
    <alternativeName>
        <fullName evidence="4">RraA-like protein</fullName>
    </alternativeName>
</protein>
<keyword evidence="5" id="KW-0460">Magnesium</keyword>
<feature type="binding site" evidence="5">
    <location>
        <position position="120"/>
    </location>
    <ligand>
        <name>Mg(2+)</name>
        <dbReference type="ChEBI" id="CHEBI:18420"/>
    </ligand>
</feature>
<dbReference type="Proteomes" id="UP000824264">
    <property type="component" value="Unassembled WGS sequence"/>
</dbReference>
<evidence type="ECO:0000256" key="4">
    <source>
        <dbReference type="ARBA" id="ARBA00030169"/>
    </source>
</evidence>
<accession>A0A9D1R153</accession>
<dbReference type="EMBL" id="DXGI01000122">
    <property type="protein sequence ID" value="HIW78187.1"/>
    <property type="molecule type" value="Genomic_DNA"/>
</dbReference>
<reference evidence="6" key="1">
    <citation type="journal article" date="2021" name="PeerJ">
        <title>Extensive microbial diversity within the chicken gut microbiome revealed by metagenomics and culture.</title>
        <authorList>
            <person name="Gilroy R."/>
            <person name="Ravi A."/>
            <person name="Getino M."/>
            <person name="Pursley I."/>
            <person name="Horton D.L."/>
            <person name="Alikhan N.F."/>
            <person name="Baker D."/>
            <person name="Gharbi K."/>
            <person name="Hall N."/>
            <person name="Watson M."/>
            <person name="Adriaenssens E.M."/>
            <person name="Foster-Nyarko E."/>
            <person name="Jarju S."/>
            <person name="Secka A."/>
            <person name="Antonio M."/>
            <person name="Oren A."/>
            <person name="Chaudhuri R.R."/>
            <person name="La Ragione R."/>
            <person name="Hildebrand F."/>
            <person name="Pallen M.J."/>
        </authorList>
    </citation>
    <scope>NUCLEOTIDE SEQUENCE</scope>
    <source>
        <strain evidence="6">ChiSxjej5B17-1746</strain>
    </source>
</reference>
<name>A0A9D1R153_9BACT</name>
<dbReference type="CDD" id="cd16841">
    <property type="entry name" value="RraA_family"/>
    <property type="match status" value="1"/>
</dbReference>
<feature type="binding site" evidence="5">
    <location>
        <begin position="97"/>
        <end position="100"/>
    </location>
    <ligand>
        <name>substrate</name>
    </ligand>
</feature>
<proteinExistence type="predicted"/>
<dbReference type="InterPro" id="IPR036704">
    <property type="entry name" value="RraA/RraA-like_sf"/>
</dbReference>
<sequence length="229" mass="24645">MSVGFRIFTQRPLPDPELIRAYSRCSTAPVADAMRRMCAMNPSARLLSRPYGIMAGAALTVRARPGDSLMIHKALNMAGKGDVLVVSGGEPGRALMGELMFRYAMSKGLAGIVVDGPIRDVDCLPELTLPIYAAGSTPGGPYREGPGEINVPVVCCGQCVEPGDILLGDADGVIVIPSGEAQALYEEARLAVERDREKTEQARHGLFDRNWVDGELSRKGCEIIDGMWR</sequence>
<gene>
    <name evidence="6" type="ORF">H9874_03470</name>
</gene>
<dbReference type="SUPFAM" id="SSF89562">
    <property type="entry name" value="RraA-like"/>
    <property type="match status" value="1"/>
</dbReference>
<feature type="binding site" evidence="5">
    <location>
        <position position="119"/>
    </location>
    <ligand>
        <name>substrate</name>
    </ligand>
</feature>